<feature type="domain" description="ABC transmembrane type-1" evidence="6">
    <location>
        <begin position="186"/>
        <end position="358"/>
    </location>
</feature>
<organism evidence="7 8">
    <name type="scientific">Vigna mungo</name>
    <name type="common">Black gram</name>
    <name type="synonym">Phaseolus mungo</name>
    <dbReference type="NCBI Taxonomy" id="3915"/>
    <lineage>
        <taxon>Eukaryota</taxon>
        <taxon>Viridiplantae</taxon>
        <taxon>Streptophyta</taxon>
        <taxon>Embryophyta</taxon>
        <taxon>Tracheophyta</taxon>
        <taxon>Spermatophyta</taxon>
        <taxon>Magnoliopsida</taxon>
        <taxon>eudicotyledons</taxon>
        <taxon>Gunneridae</taxon>
        <taxon>Pentapetalae</taxon>
        <taxon>rosids</taxon>
        <taxon>fabids</taxon>
        <taxon>Fabales</taxon>
        <taxon>Fabaceae</taxon>
        <taxon>Papilionoideae</taxon>
        <taxon>50 kb inversion clade</taxon>
        <taxon>NPAAA clade</taxon>
        <taxon>indigoferoid/millettioid clade</taxon>
        <taxon>Phaseoleae</taxon>
        <taxon>Vigna</taxon>
    </lineage>
</organism>
<evidence type="ECO:0000256" key="4">
    <source>
        <dbReference type="ARBA" id="ARBA00023136"/>
    </source>
</evidence>
<proteinExistence type="predicted"/>
<dbReference type="Gene3D" id="3.40.50.300">
    <property type="entry name" value="P-loop containing nucleotide triphosphate hydrolases"/>
    <property type="match status" value="1"/>
</dbReference>
<reference evidence="7 8" key="1">
    <citation type="journal article" date="2023" name="Life. Sci Alliance">
        <title>Evolutionary insights into 3D genome organization and epigenetic landscape of Vigna mungo.</title>
        <authorList>
            <person name="Junaid A."/>
            <person name="Singh B."/>
            <person name="Bhatia S."/>
        </authorList>
    </citation>
    <scope>NUCLEOTIDE SEQUENCE [LARGE SCALE GENOMIC DNA]</scope>
    <source>
        <strain evidence="7">Urdbean</strain>
    </source>
</reference>
<dbReference type="CDD" id="cd18578">
    <property type="entry name" value="ABC_6TM_Pgp_ABCB1_D2_like"/>
    <property type="match status" value="1"/>
</dbReference>
<evidence type="ECO:0000313" key="7">
    <source>
        <dbReference type="EMBL" id="WVZ12255.1"/>
    </source>
</evidence>
<comment type="subcellular location">
    <subcellularLocation>
        <location evidence="1">Membrane</location>
        <topology evidence="1">Multi-pass membrane protein</topology>
    </subcellularLocation>
</comment>
<keyword evidence="2 5" id="KW-0812">Transmembrane</keyword>
<dbReference type="PROSITE" id="PS50929">
    <property type="entry name" value="ABC_TM1F"/>
    <property type="match status" value="1"/>
</dbReference>
<name>A0AAQ3NKT4_VIGMU</name>
<dbReference type="AlphaFoldDB" id="A0AAQ3NKT4"/>
<dbReference type="GO" id="GO:0005524">
    <property type="term" value="F:ATP binding"/>
    <property type="evidence" value="ECO:0007669"/>
    <property type="project" value="InterPro"/>
</dbReference>
<evidence type="ECO:0000256" key="5">
    <source>
        <dbReference type="SAM" id="Phobius"/>
    </source>
</evidence>
<dbReference type="SUPFAM" id="SSF90123">
    <property type="entry name" value="ABC transporter transmembrane region"/>
    <property type="match status" value="1"/>
</dbReference>
<keyword evidence="8" id="KW-1185">Reference proteome</keyword>
<dbReference type="InterPro" id="IPR003439">
    <property type="entry name" value="ABC_transporter-like_ATP-bd"/>
</dbReference>
<dbReference type="PANTHER" id="PTHR43394:SF18">
    <property type="entry name" value="ABC TRANSPORTER B FAMILY MEMBER 11-LIKE"/>
    <property type="match status" value="1"/>
</dbReference>
<gene>
    <name evidence="7" type="ORF">V8G54_016785</name>
</gene>
<evidence type="ECO:0000256" key="1">
    <source>
        <dbReference type="ARBA" id="ARBA00004141"/>
    </source>
</evidence>
<dbReference type="InterPro" id="IPR039421">
    <property type="entry name" value="Type_1_exporter"/>
</dbReference>
<dbReference type="EMBL" id="CP144696">
    <property type="protein sequence ID" value="WVZ12255.1"/>
    <property type="molecule type" value="Genomic_DNA"/>
</dbReference>
<dbReference type="InterPro" id="IPR027417">
    <property type="entry name" value="P-loop_NTPase"/>
</dbReference>
<dbReference type="Gene3D" id="1.20.1560.10">
    <property type="entry name" value="ABC transporter type 1, transmembrane domain"/>
    <property type="match status" value="1"/>
</dbReference>
<dbReference type="GO" id="GO:0015421">
    <property type="term" value="F:ABC-type oligopeptide transporter activity"/>
    <property type="evidence" value="ECO:0007669"/>
    <property type="project" value="TreeGrafter"/>
</dbReference>
<evidence type="ECO:0000313" key="8">
    <source>
        <dbReference type="Proteomes" id="UP001374535"/>
    </source>
</evidence>
<sequence>MVGEHGTQLSGGQKQRVAIARSILKDPRILLLDEATSALDAESEKIVQEALDRIMINRTTVIVAHRLSSHADLTKDPNGAYSQLIRLQEIKGSEKNAENDRDKLESIVHSGRQSSQRSFLRSISQRSSGVGSSRHSSFSASHGVPVSIGFLEPARGEPQAPPSTSPQEVPLYRLAYLNKPEILVLLAGTLASAVNGVILPIIAVFISKMITIFYEPHDELRKDSKLWALLFVALGLVSFIMMPCRFYLFGVAGGKLIKRIRKMCFEKVVHMEVSWFDKAEHSSGAIGARLSSDAAAVRALVGDALGLLVQNLATAVGSLVIAFQASWQLAFIVLVLAPLLVLNGYAQFKFMKGFSADAKVCFLLPLIYQLKL</sequence>
<dbReference type="PANTHER" id="PTHR43394">
    <property type="entry name" value="ATP-DEPENDENT PERMEASE MDL1, MITOCHONDRIAL"/>
    <property type="match status" value="1"/>
</dbReference>
<keyword evidence="4 5" id="KW-0472">Membrane</keyword>
<dbReference type="GO" id="GO:0016887">
    <property type="term" value="F:ATP hydrolysis activity"/>
    <property type="evidence" value="ECO:0007669"/>
    <property type="project" value="InterPro"/>
</dbReference>
<dbReference type="Pfam" id="PF00005">
    <property type="entry name" value="ABC_tran"/>
    <property type="match status" value="1"/>
</dbReference>
<dbReference type="InterPro" id="IPR011527">
    <property type="entry name" value="ABC1_TM_dom"/>
</dbReference>
<evidence type="ECO:0000259" key="6">
    <source>
        <dbReference type="PROSITE" id="PS50929"/>
    </source>
</evidence>
<protein>
    <recommendedName>
        <fullName evidence="6">ABC transmembrane type-1 domain-containing protein</fullName>
    </recommendedName>
</protein>
<evidence type="ECO:0000256" key="2">
    <source>
        <dbReference type="ARBA" id="ARBA00022692"/>
    </source>
</evidence>
<dbReference type="Proteomes" id="UP001374535">
    <property type="component" value="Chromosome 5"/>
</dbReference>
<dbReference type="Pfam" id="PF00664">
    <property type="entry name" value="ABC_membrane"/>
    <property type="match status" value="1"/>
</dbReference>
<dbReference type="GO" id="GO:0005743">
    <property type="term" value="C:mitochondrial inner membrane"/>
    <property type="evidence" value="ECO:0007669"/>
    <property type="project" value="TreeGrafter"/>
</dbReference>
<feature type="transmembrane region" description="Helical" evidence="5">
    <location>
        <begin position="182"/>
        <end position="206"/>
    </location>
</feature>
<dbReference type="SUPFAM" id="SSF52540">
    <property type="entry name" value="P-loop containing nucleoside triphosphate hydrolases"/>
    <property type="match status" value="1"/>
</dbReference>
<dbReference type="InterPro" id="IPR036640">
    <property type="entry name" value="ABC1_TM_sf"/>
</dbReference>
<evidence type="ECO:0000256" key="3">
    <source>
        <dbReference type="ARBA" id="ARBA00022989"/>
    </source>
</evidence>
<keyword evidence="3 5" id="KW-1133">Transmembrane helix</keyword>
<accession>A0AAQ3NKT4</accession>
<feature type="transmembrane region" description="Helical" evidence="5">
    <location>
        <begin position="226"/>
        <end position="253"/>
    </location>
</feature>
<dbReference type="GO" id="GO:0090374">
    <property type="term" value="P:oligopeptide export from mitochondrion"/>
    <property type="evidence" value="ECO:0007669"/>
    <property type="project" value="TreeGrafter"/>
</dbReference>
<feature type="transmembrane region" description="Helical" evidence="5">
    <location>
        <begin position="327"/>
        <end position="346"/>
    </location>
</feature>